<dbReference type="Pfam" id="PF04218">
    <property type="entry name" value="CENP-B_N"/>
    <property type="match status" value="1"/>
</dbReference>
<dbReference type="Pfam" id="PF03184">
    <property type="entry name" value="DDE_1"/>
    <property type="match status" value="1"/>
</dbReference>
<keyword evidence="2" id="KW-0238">DNA-binding</keyword>
<organism evidence="5 6">
    <name type="scientific">Pomacea canaliculata</name>
    <name type="common">Golden apple snail</name>
    <dbReference type="NCBI Taxonomy" id="400727"/>
    <lineage>
        <taxon>Eukaryota</taxon>
        <taxon>Metazoa</taxon>
        <taxon>Spiralia</taxon>
        <taxon>Lophotrochozoa</taxon>
        <taxon>Mollusca</taxon>
        <taxon>Gastropoda</taxon>
        <taxon>Caenogastropoda</taxon>
        <taxon>Architaenioglossa</taxon>
        <taxon>Ampullarioidea</taxon>
        <taxon>Ampullariidae</taxon>
        <taxon>Pomacea</taxon>
    </lineage>
</organism>
<proteinExistence type="predicted"/>
<dbReference type="InterPro" id="IPR007889">
    <property type="entry name" value="HTH_Psq"/>
</dbReference>
<accession>A0A2T7NF19</accession>
<dbReference type="AlphaFoldDB" id="A0A2T7NF19"/>
<evidence type="ECO:0000256" key="1">
    <source>
        <dbReference type="ARBA" id="ARBA00004123"/>
    </source>
</evidence>
<reference evidence="5 6" key="1">
    <citation type="submission" date="2018-04" db="EMBL/GenBank/DDBJ databases">
        <title>The genome of golden apple snail Pomacea canaliculata provides insight into stress tolerance and invasive adaptation.</title>
        <authorList>
            <person name="Liu C."/>
            <person name="Liu B."/>
            <person name="Ren Y."/>
            <person name="Zhang Y."/>
            <person name="Wang H."/>
            <person name="Li S."/>
            <person name="Jiang F."/>
            <person name="Yin L."/>
            <person name="Zhang G."/>
            <person name="Qian W."/>
            <person name="Fan W."/>
        </authorList>
    </citation>
    <scope>NUCLEOTIDE SEQUENCE [LARGE SCALE GENOMIC DNA]</scope>
    <source>
        <strain evidence="5">SZHN2017</strain>
        <tissue evidence="5">Muscle</tissue>
    </source>
</reference>
<feature type="domain" description="HTH CENPB-type" evidence="4">
    <location>
        <begin position="310"/>
        <end position="381"/>
    </location>
</feature>
<dbReference type="Proteomes" id="UP000245119">
    <property type="component" value="Linkage Group LG13"/>
</dbReference>
<comment type="caution">
    <text evidence="5">The sequence shown here is derived from an EMBL/GenBank/DDBJ whole genome shotgun (WGS) entry which is preliminary data.</text>
</comment>
<gene>
    <name evidence="5" type="ORF">C0Q70_20259</name>
</gene>
<sequence>MHLVCLVFERNMDSKDSDGSDSDMERHGYMAFNLAEGNLITRPKADDNPSDLSPCDEDATCLDKDSSLEGDHLTGVVDRMMQEISPKDSSNDMGNLATGIVDRIMADVSKEGGDSSVMRRPPSLFESTPIASDSAEEQHSPILSHMSRRPPSGPFVMGDQMDIMTEVFAGRIPEHTGSSLTGTFYPEHLPLHASAGQEQHPVVSQMLMEKIKWIQRNPEQGNSSLKKLMDYQTPSSRSMSRQQKVRTDLALREKVRLINMSETTGKSQRSLAAEFHISVGSVNNILRRKREYLEAFEKNEVPSTCKSFRFTRPPKRSGYDELHTLILKWIEKVKGKMKPLTWPIIIEKSREFAVKLNILNFNSSGLWVENLKRSIDIAVPLPEQSNMSDSDVKLLSMWRKMLPFLQQGYEPENIFTISETALYYKCLPDKCFITGATCKGCHHHSDVLENRLTILLCCNALGERLKPLVVSRHGSPASLSNIRMSDLPVGWCHQPNANMTAEIFASWLRGLDTAMGQQKRHIALFMDMTPSHLASTLLKNISLKFYLDDSSHLLQPLNQGVIQTLKAIYRRRLLQSILARTCSTDDCLSALEAVSELDAVFWIHEAWRNINSEIITTCFQAAAFPENKSSCSLDKSPVNLEFIPEDLPQLIEEIGQTFKFMPMSADIYSQFDSQLPCHQGDGEEWETTLLAETTGRNIKSEPDESSEIAAIGPLRPSVDDMGVLPEISPFEAMECLSKLKRFSSSNMGLLTTVFELESLLLDSMCPSQHATLQFQQSSYPGFSVAFPPFSSDLQ</sequence>
<name>A0A2T7NF19_POMCA</name>
<evidence type="ECO:0000313" key="5">
    <source>
        <dbReference type="EMBL" id="PVD19768.1"/>
    </source>
</evidence>
<evidence type="ECO:0000259" key="4">
    <source>
        <dbReference type="PROSITE" id="PS51253"/>
    </source>
</evidence>
<keyword evidence="6" id="KW-1185">Reference proteome</keyword>
<dbReference type="Gene3D" id="1.10.10.60">
    <property type="entry name" value="Homeodomain-like"/>
    <property type="match status" value="2"/>
</dbReference>
<dbReference type="PANTHER" id="PTHR19303:SF73">
    <property type="entry name" value="PROTEIN PDC2"/>
    <property type="match status" value="1"/>
</dbReference>
<keyword evidence="3" id="KW-0539">Nucleus</keyword>
<dbReference type="PROSITE" id="PS51253">
    <property type="entry name" value="HTH_CENPB"/>
    <property type="match status" value="1"/>
</dbReference>
<dbReference type="InterPro" id="IPR006600">
    <property type="entry name" value="HTH_CenpB_DNA-bd_dom"/>
</dbReference>
<dbReference type="InterPro" id="IPR050863">
    <property type="entry name" value="CenT-Element_Derived"/>
</dbReference>
<comment type="subcellular location">
    <subcellularLocation>
        <location evidence="1">Nucleus</location>
    </subcellularLocation>
</comment>
<protein>
    <recommendedName>
        <fullName evidence="4">HTH CENPB-type domain-containing protein</fullName>
    </recommendedName>
</protein>
<evidence type="ECO:0000256" key="3">
    <source>
        <dbReference type="ARBA" id="ARBA00023242"/>
    </source>
</evidence>
<evidence type="ECO:0000256" key="2">
    <source>
        <dbReference type="ARBA" id="ARBA00023125"/>
    </source>
</evidence>
<dbReference type="GO" id="GO:0005634">
    <property type="term" value="C:nucleus"/>
    <property type="evidence" value="ECO:0007669"/>
    <property type="project" value="UniProtKB-SubCell"/>
</dbReference>
<dbReference type="PANTHER" id="PTHR19303">
    <property type="entry name" value="TRANSPOSON"/>
    <property type="match status" value="1"/>
</dbReference>
<dbReference type="EMBL" id="PZQS01000013">
    <property type="protein sequence ID" value="PVD19768.1"/>
    <property type="molecule type" value="Genomic_DNA"/>
</dbReference>
<dbReference type="InterPro" id="IPR004875">
    <property type="entry name" value="DDE_SF_endonuclease_dom"/>
</dbReference>
<dbReference type="GO" id="GO:0003677">
    <property type="term" value="F:DNA binding"/>
    <property type="evidence" value="ECO:0007669"/>
    <property type="project" value="UniProtKB-KW"/>
</dbReference>
<evidence type="ECO:0000313" key="6">
    <source>
        <dbReference type="Proteomes" id="UP000245119"/>
    </source>
</evidence>
<dbReference type="OrthoDB" id="9909311at2759"/>